<evidence type="ECO:0000256" key="7">
    <source>
        <dbReference type="SAM" id="SignalP"/>
    </source>
</evidence>
<comment type="similarity">
    <text evidence="2">In the N-terminal section; belongs to the leguminous lectin family.</text>
</comment>
<comment type="similarity">
    <text evidence="1">Belongs to the leguminous lectin family.</text>
</comment>
<evidence type="ECO:0000256" key="2">
    <source>
        <dbReference type="ARBA" id="ARBA00008536"/>
    </source>
</evidence>
<dbReference type="Proteomes" id="UP000017836">
    <property type="component" value="Unassembled WGS sequence"/>
</dbReference>
<dbReference type="InterPro" id="IPR000719">
    <property type="entry name" value="Prot_kinase_dom"/>
</dbReference>
<keyword evidence="4" id="KW-0430">Lectin</keyword>
<dbReference type="GO" id="GO:0005886">
    <property type="term" value="C:plasma membrane"/>
    <property type="evidence" value="ECO:0000318"/>
    <property type="project" value="GO_Central"/>
</dbReference>
<protein>
    <recommendedName>
        <fullName evidence="8">Protein kinase domain-containing protein</fullName>
    </recommendedName>
</protein>
<evidence type="ECO:0000313" key="9">
    <source>
        <dbReference type="EMBL" id="ERN14494.1"/>
    </source>
</evidence>
<keyword evidence="6" id="KW-0472">Membrane</keyword>
<accession>U5CWH9</accession>
<keyword evidence="6" id="KW-1133">Transmembrane helix</keyword>
<proteinExistence type="inferred from homology"/>
<feature type="binding site" evidence="5">
    <location>
        <position position="382"/>
    </location>
    <ligand>
        <name>ATP</name>
        <dbReference type="ChEBI" id="CHEBI:30616"/>
    </ligand>
</feature>
<keyword evidence="5" id="KW-0547">Nucleotide-binding</keyword>
<feature type="signal peptide" evidence="7">
    <location>
        <begin position="1"/>
        <end position="24"/>
    </location>
</feature>
<dbReference type="PANTHER" id="PTHR32401">
    <property type="entry name" value="CONCANAVALIN A-LIKE LECTIN FAMILY PROTEIN"/>
    <property type="match status" value="1"/>
</dbReference>
<feature type="chain" id="PRO_5004658398" description="Protein kinase domain-containing protein" evidence="7">
    <location>
        <begin position="25"/>
        <end position="421"/>
    </location>
</feature>
<dbReference type="InterPro" id="IPR050258">
    <property type="entry name" value="Leguminous_Lectin"/>
</dbReference>
<evidence type="ECO:0000256" key="6">
    <source>
        <dbReference type="SAM" id="Phobius"/>
    </source>
</evidence>
<evidence type="ECO:0000313" key="10">
    <source>
        <dbReference type="Proteomes" id="UP000017836"/>
    </source>
</evidence>
<dbReference type="Pfam" id="PF00139">
    <property type="entry name" value="Lectin_legB"/>
    <property type="match status" value="1"/>
</dbReference>
<dbReference type="EMBL" id="KI392534">
    <property type="protein sequence ID" value="ERN14494.1"/>
    <property type="molecule type" value="Genomic_DNA"/>
</dbReference>
<keyword evidence="10" id="KW-1185">Reference proteome</keyword>
<dbReference type="GO" id="GO:0006952">
    <property type="term" value="P:defense response"/>
    <property type="evidence" value="ECO:0007669"/>
    <property type="project" value="UniProtKB-ARBA"/>
</dbReference>
<dbReference type="SUPFAM" id="SSF49899">
    <property type="entry name" value="Concanavalin A-like lectins/glucanases"/>
    <property type="match status" value="1"/>
</dbReference>
<keyword evidence="7" id="KW-0732">Signal</keyword>
<dbReference type="PANTHER" id="PTHR32401:SF48">
    <property type="entry name" value="LEGUME LECTIN DOMAIN-CONTAINING PROTEIN"/>
    <property type="match status" value="1"/>
</dbReference>
<dbReference type="InterPro" id="IPR001245">
    <property type="entry name" value="Ser-Thr/Tyr_kinase_cat_dom"/>
</dbReference>
<keyword evidence="5" id="KW-0067">ATP-binding</keyword>
<dbReference type="OMA" id="ENSARWC"/>
<dbReference type="CDD" id="cd06899">
    <property type="entry name" value="lectin_legume_LecRK_Arcelin_ConA"/>
    <property type="match status" value="1"/>
</dbReference>
<sequence>MASRERKPIILSSSFLLLLLPTLAANPYSIWSQSFDSFNYSVISEFAFLHNATINQGVLLVTPDNFGNSLGEPYQSGRVMLKKPFRLWKNKSSSASSKTVASFNSTFVFNTFRLGRPESEGLAFMIALDFEIPTNSDGQWLGLTNSTLDTNPVNQFIAIEFDTAKQSFDPDDNHVGVVVNSVISIKTASLTPLGLNLTEENGASFIAWVEYDGSNRSIKVFVEKEAKGVKPETPVLSYDIDVSKYISETSYFGFSASTGESAELNCVLKWEISVDELPEGASWIKRGMVIGISCFFVLIFIGLLGIFIHRRRKRFVKIEERSFKSTLKRLPGMPREFGFGELKEATGGFAEELKLGQGGFGSVYRGVLKREGEQEMVMAVKKFSREATQGRNDFLAELSVINRLRHKNLVKLQVSANRNSL</sequence>
<dbReference type="Gene3D" id="3.30.200.20">
    <property type="entry name" value="Phosphorylase Kinase, domain 1"/>
    <property type="match status" value="1"/>
</dbReference>
<dbReference type="GO" id="GO:0004672">
    <property type="term" value="F:protein kinase activity"/>
    <property type="evidence" value="ECO:0007669"/>
    <property type="project" value="InterPro"/>
</dbReference>
<evidence type="ECO:0000256" key="3">
    <source>
        <dbReference type="ARBA" id="ARBA00010217"/>
    </source>
</evidence>
<dbReference type="GO" id="GO:0005524">
    <property type="term" value="F:ATP binding"/>
    <property type="evidence" value="ECO:0007669"/>
    <property type="project" value="UniProtKB-UniRule"/>
</dbReference>
<dbReference type="eggNOG" id="ENOG502QT06">
    <property type="taxonomic scope" value="Eukaryota"/>
</dbReference>
<dbReference type="Pfam" id="PF07714">
    <property type="entry name" value="PK_Tyr_Ser-Thr"/>
    <property type="match status" value="1"/>
</dbReference>
<dbReference type="Gramene" id="ERN14494">
    <property type="protein sequence ID" value="ERN14494"/>
    <property type="gene ID" value="AMTR_s00174p00063700"/>
</dbReference>
<evidence type="ECO:0000256" key="1">
    <source>
        <dbReference type="ARBA" id="ARBA00007606"/>
    </source>
</evidence>
<reference evidence="10" key="1">
    <citation type="journal article" date="2013" name="Science">
        <title>The Amborella genome and the evolution of flowering plants.</title>
        <authorList>
            <consortium name="Amborella Genome Project"/>
        </authorList>
    </citation>
    <scope>NUCLEOTIDE SEQUENCE [LARGE SCALE GENOMIC DNA]</scope>
</reference>
<dbReference type="Gene3D" id="2.60.120.200">
    <property type="match status" value="1"/>
</dbReference>
<name>U5CWH9_AMBTC</name>
<comment type="similarity">
    <text evidence="3">In the C-terminal section; belongs to the protein kinase superfamily. Ser/Thr protein kinase family.</text>
</comment>
<feature type="domain" description="Protein kinase" evidence="8">
    <location>
        <begin position="349"/>
        <end position="421"/>
    </location>
</feature>
<gene>
    <name evidence="9" type="ORF">AMTR_s00174p00063700</name>
</gene>
<dbReference type="GO" id="GO:0030246">
    <property type="term" value="F:carbohydrate binding"/>
    <property type="evidence" value="ECO:0007669"/>
    <property type="project" value="UniProtKB-KW"/>
</dbReference>
<dbReference type="InterPro" id="IPR017441">
    <property type="entry name" value="Protein_kinase_ATP_BS"/>
</dbReference>
<dbReference type="InterPro" id="IPR013320">
    <property type="entry name" value="ConA-like_dom_sf"/>
</dbReference>
<evidence type="ECO:0000256" key="5">
    <source>
        <dbReference type="PROSITE-ProRule" id="PRU10141"/>
    </source>
</evidence>
<dbReference type="HOGENOM" id="CLU_000288_62_6_1"/>
<feature type="transmembrane region" description="Helical" evidence="6">
    <location>
        <begin position="288"/>
        <end position="308"/>
    </location>
</feature>
<dbReference type="PROSITE" id="PS00107">
    <property type="entry name" value="PROTEIN_KINASE_ATP"/>
    <property type="match status" value="1"/>
</dbReference>
<keyword evidence="6" id="KW-0812">Transmembrane</keyword>
<dbReference type="InterPro" id="IPR011009">
    <property type="entry name" value="Kinase-like_dom_sf"/>
</dbReference>
<dbReference type="PROSITE" id="PS50011">
    <property type="entry name" value="PROTEIN_KINASE_DOM"/>
    <property type="match status" value="1"/>
</dbReference>
<dbReference type="SUPFAM" id="SSF56112">
    <property type="entry name" value="Protein kinase-like (PK-like)"/>
    <property type="match status" value="1"/>
</dbReference>
<dbReference type="InterPro" id="IPR001220">
    <property type="entry name" value="Legume_lectin_dom"/>
</dbReference>
<dbReference type="AlphaFoldDB" id="U5CWH9"/>
<evidence type="ECO:0000256" key="4">
    <source>
        <dbReference type="ARBA" id="ARBA00022734"/>
    </source>
</evidence>
<evidence type="ECO:0000259" key="8">
    <source>
        <dbReference type="PROSITE" id="PS50011"/>
    </source>
</evidence>
<organism evidence="9 10">
    <name type="scientific">Amborella trichopoda</name>
    <dbReference type="NCBI Taxonomy" id="13333"/>
    <lineage>
        <taxon>Eukaryota</taxon>
        <taxon>Viridiplantae</taxon>
        <taxon>Streptophyta</taxon>
        <taxon>Embryophyta</taxon>
        <taxon>Tracheophyta</taxon>
        <taxon>Spermatophyta</taxon>
        <taxon>Magnoliopsida</taxon>
        <taxon>Amborellales</taxon>
        <taxon>Amborellaceae</taxon>
        <taxon>Amborella</taxon>
    </lineage>
</organism>